<organism evidence="1 2">
    <name type="scientific">Candidatus Blautia merdigallinarum</name>
    <dbReference type="NCBI Taxonomy" id="2838495"/>
    <lineage>
        <taxon>Bacteria</taxon>
        <taxon>Bacillati</taxon>
        <taxon>Bacillota</taxon>
        <taxon>Clostridia</taxon>
        <taxon>Lachnospirales</taxon>
        <taxon>Lachnospiraceae</taxon>
        <taxon>Blautia</taxon>
    </lineage>
</organism>
<evidence type="ECO:0000313" key="1">
    <source>
        <dbReference type="EMBL" id="HJC10272.1"/>
    </source>
</evidence>
<proteinExistence type="predicted"/>
<comment type="caution">
    <text evidence="1">The sequence shown here is derived from an EMBL/GenBank/DDBJ whole genome shotgun (WGS) entry which is preliminary data.</text>
</comment>
<dbReference type="Proteomes" id="UP000823893">
    <property type="component" value="Unassembled WGS sequence"/>
</dbReference>
<reference evidence="1" key="1">
    <citation type="journal article" date="2021" name="PeerJ">
        <title>Extensive microbial diversity within the chicken gut microbiome revealed by metagenomics and culture.</title>
        <authorList>
            <person name="Gilroy R."/>
            <person name="Ravi A."/>
            <person name="Getino M."/>
            <person name="Pursley I."/>
            <person name="Horton D.L."/>
            <person name="Alikhan N.F."/>
            <person name="Baker D."/>
            <person name="Gharbi K."/>
            <person name="Hall N."/>
            <person name="Watson M."/>
            <person name="Adriaenssens E.M."/>
            <person name="Foster-Nyarko E."/>
            <person name="Jarju S."/>
            <person name="Secka A."/>
            <person name="Antonio M."/>
            <person name="Oren A."/>
            <person name="Chaudhuri R.R."/>
            <person name="La Ragione R."/>
            <person name="Hildebrand F."/>
            <person name="Pallen M.J."/>
        </authorList>
    </citation>
    <scope>NUCLEOTIDE SEQUENCE</scope>
    <source>
        <strain evidence="1">ChiSxjej6B18-287</strain>
    </source>
</reference>
<name>A0A9D2SJG0_9FIRM</name>
<dbReference type="AlphaFoldDB" id="A0A9D2SJG0"/>
<evidence type="ECO:0000313" key="2">
    <source>
        <dbReference type="Proteomes" id="UP000823893"/>
    </source>
</evidence>
<gene>
    <name evidence="1" type="ORF">H9935_05585</name>
</gene>
<reference evidence="1" key="2">
    <citation type="submission" date="2021-04" db="EMBL/GenBank/DDBJ databases">
        <authorList>
            <person name="Gilroy R."/>
        </authorList>
    </citation>
    <scope>NUCLEOTIDE SEQUENCE</scope>
    <source>
        <strain evidence="1">ChiSxjej6B18-287</strain>
    </source>
</reference>
<protein>
    <submittedName>
        <fullName evidence="1">Uncharacterized protein</fullName>
    </submittedName>
</protein>
<sequence>MAVDQELLDEIAENLSQITSLDCVQKEEIPEMESISSVSVDKEEAVDMVYKEESGYCYSDAYTYYLQDGEEYRNLDNENTENTFTTLSEFSWEECVDYYAEDPSQIYPGRCNEEQETLLWKNADGRKAAPAYSKRKRTSDRALRI</sequence>
<accession>A0A9D2SJG0</accession>
<dbReference type="EMBL" id="DWWV01000065">
    <property type="protein sequence ID" value="HJC10272.1"/>
    <property type="molecule type" value="Genomic_DNA"/>
</dbReference>